<dbReference type="PANTHER" id="PTHR10339:SF25">
    <property type="entry name" value="SECRETED EXOENZYME S"/>
    <property type="match status" value="1"/>
</dbReference>
<reference evidence="12" key="1">
    <citation type="submission" date="2021-02" db="EMBL/GenBank/DDBJ databases">
        <authorList>
            <person name="Nowell W R."/>
        </authorList>
    </citation>
    <scope>NUCLEOTIDE SEQUENCE</scope>
</reference>
<dbReference type="InterPro" id="IPR000768">
    <property type="entry name" value="ART"/>
</dbReference>
<dbReference type="EMBL" id="CAJOBA010024729">
    <property type="protein sequence ID" value="CAF3927852.1"/>
    <property type="molecule type" value="Genomic_DNA"/>
</dbReference>
<evidence type="ECO:0000313" key="12">
    <source>
        <dbReference type="EMBL" id="CAF1137437.1"/>
    </source>
</evidence>
<dbReference type="EC" id="2.4.2.31" evidence="10"/>
<evidence type="ECO:0000313" key="13">
    <source>
        <dbReference type="EMBL" id="CAF3927852.1"/>
    </source>
</evidence>
<dbReference type="InterPro" id="IPR050999">
    <property type="entry name" value="ADP-ribosyltransferase_ARG"/>
</dbReference>
<dbReference type="SUPFAM" id="SSF56399">
    <property type="entry name" value="ADP-ribosylation"/>
    <property type="match status" value="1"/>
</dbReference>
<dbReference type="GO" id="GO:0005576">
    <property type="term" value="C:extracellular region"/>
    <property type="evidence" value="ECO:0007669"/>
    <property type="project" value="UniProtKB-SubCell"/>
</dbReference>
<dbReference type="GO" id="GO:0003950">
    <property type="term" value="F:NAD+ poly-ADP-ribosyltransferase activity"/>
    <property type="evidence" value="ECO:0007669"/>
    <property type="project" value="TreeGrafter"/>
</dbReference>
<keyword evidence="8" id="KW-0843">Virulence</keyword>
<evidence type="ECO:0000256" key="5">
    <source>
        <dbReference type="ARBA" id="ARBA00022676"/>
    </source>
</evidence>
<keyword evidence="10" id="KW-0521">NADP</keyword>
<dbReference type="GO" id="GO:0016779">
    <property type="term" value="F:nucleotidyltransferase activity"/>
    <property type="evidence" value="ECO:0007669"/>
    <property type="project" value="UniProtKB-KW"/>
</dbReference>
<evidence type="ECO:0000256" key="3">
    <source>
        <dbReference type="ARBA" id="ARBA00022525"/>
    </source>
</evidence>
<comment type="similarity">
    <text evidence="2 10">Belongs to the Arg-specific ADP-ribosyltransferase family.</text>
</comment>
<keyword evidence="7" id="KW-0548">Nucleotidyltransferase</keyword>
<dbReference type="Proteomes" id="UP000677228">
    <property type="component" value="Unassembled WGS sequence"/>
</dbReference>
<comment type="catalytic activity">
    <reaction evidence="9 10">
        <text>L-arginyl-[protein] + NAD(+) = N(omega)-(ADP-D-ribosyl)-L-arginyl-[protein] + nicotinamide + H(+)</text>
        <dbReference type="Rhea" id="RHEA:19149"/>
        <dbReference type="Rhea" id="RHEA-COMP:10532"/>
        <dbReference type="Rhea" id="RHEA-COMP:15087"/>
        <dbReference type="ChEBI" id="CHEBI:15378"/>
        <dbReference type="ChEBI" id="CHEBI:17154"/>
        <dbReference type="ChEBI" id="CHEBI:29965"/>
        <dbReference type="ChEBI" id="CHEBI:57540"/>
        <dbReference type="ChEBI" id="CHEBI:142554"/>
        <dbReference type="EC" id="2.4.2.31"/>
    </reaction>
</comment>
<proteinExistence type="inferred from homology"/>
<keyword evidence="6 10" id="KW-0808">Transferase</keyword>
<accession>A0A8S2EGC3</accession>
<sequence>MTDKYYDHGIIARITDVVNEPRTMLTPLRGYAQLPLISLEDSVESIQDILPDIRQQAWTAKERCSLSSTQDNLSHDESAAILLYTMEWEPQDQSVYFVLNRLLRSEDRRRVKPFYSYLKLLLTALWKLPPVCRTVFRGVNTNLEDAYVKNQSYTWWGFSSTTETLDKTEEFLGTKGNLRTLFAIECTNGRQINRHSYFKTENEVLLPPATHFQVVSKINPSKDLHIIQLKEIKPKFPLLEPPFTSSTILPVTHVSYPLHKTVSNKDNPNVTDDTENETVPKVTQMIPVIANTGLLKEHQYATVIANAEQNSLPGNNKLHQDQELFIGGTLLNDKQHQLTLNRFYGRKNQRWHLIYKATRDGFATKNFHQSCDEKGPTMTIVQSAEDKHLFGGYTNIPWTSKPQTKADTTAFLFTLNNPPNLQSKKHPITVKHSTSAVGHHITYGPIFGANNSSTPCAFENFSS</sequence>
<evidence type="ECO:0000256" key="2">
    <source>
        <dbReference type="ARBA" id="ARBA00009558"/>
    </source>
</evidence>
<evidence type="ECO:0000256" key="1">
    <source>
        <dbReference type="ARBA" id="ARBA00004613"/>
    </source>
</evidence>
<keyword evidence="10" id="KW-0520">NAD</keyword>
<dbReference type="GO" id="GO:0106274">
    <property type="term" value="F:NAD+-protein-arginine ADP-ribosyltransferase activity"/>
    <property type="evidence" value="ECO:0007669"/>
    <property type="project" value="UniProtKB-EC"/>
</dbReference>
<evidence type="ECO:0000313" key="14">
    <source>
        <dbReference type="Proteomes" id="UP000677228"/>
    </source>
</evidence>
<gene>
    <name evidence="12" type="ORF">OVA965_LOCUS20957</name>
    <name evidence="13" type="ORF">TMI583_LOCUS21487</name>
</gene>
<feature type="domain" description="TLDc" evidence="11">
    <location>
        <begin position="329"/>
        <end position="463"/>
    </location>
</feature>
<dbReference type="EMBL" id="CAJNOK010011315">
    <property type="protein sequence ID" value="CAF1137437.1"/>
    <property type="molecule type" value="Genomic_DNA"/>
</dbReference>
<name>A0A8S2EGC3_9BILA</name>
<evidence type="ECO:0000256" key="8">
    <source>
        <dbReference type="ARBA" id="ARBA00023026"/>
    </source>
</evidence>
<organism evidence="12 14">
    <name type="scientific">Didymodactylos carnosus</name>
    <dbReference type="NCBI Taxonomy" id="1234261"/>
    <lineage>
        <taxon>Eukaryota</taxon>
        <taxon>Metazoa</taxon>
        <taxon>Spiralia</taxon>
        <taxon>Gnathifera</taxon>
        <taxon>Rotifera</taxon>
        <taxon>Eurotatoria</taxon>
        <taxon>Bdelloidea</taxon>
        <taxon>Philodinida</taxon>
        <taxon>Philodinidae</taxon>
        <taxon>Didymodactylos</taxon>
    </lineage>
</organism>
<dbReference type="PANTHER" id="PTHR10339">
    <property type="entry name" value="ADP-RIBOSYLTRANSFERASE"/>
    <property type="match status" value="1"/>
</dbReference>
<comment type="subcellular location">
    <subcellularLocation>
        <location evidence="1">Secreted</location>
    </subcellularLocation>
</comment>
<dbReference type="PROSITE" id="PS51886">
    <property type="entry name" value="TLDC"/>
    <property type="match status" value="1"/>
</dbReference>
<dbReference type="GO" id="GO:0090729">
    <property type="term" value="F:toxin activity"/>
    <property type="evidence" value="ECO:0007669"/>
    <property type="project" value="UniProtKB-KW"/>
</dbReference>
<protein>
    <recommendedName>
        <fullName evidence="10">NAD(P)(+)--arginine ADP-ribosyltransferase</fullName>
        <ecNumber evidence="10">2.4.2.31</ecNumber>
    </recommendedName>
    <alternativeName>
        <fullName evidence="10">Mono(ADP-ribosyl)transferase</fullName>
    </alternativeName>
</protein>
<dbReference type="Gene3D" id="3.90.176.10">
    <property type="entry name" value="Toxin ADP-ribosyltransferase, Chain A, domain 1"/>
    <property type="match status" value="1"/>
</dbReference>
<dbReference type="AlphaFoldDB" id="A0A8S2EGC3"/>
<evidence type="ECO:0000256" key="10">
    <source>
        <dbReference type="RuleBase" id="RU361228"/>
    </source>
</evidence>
<dbReference type="PROSITE" id="PS51996">
    <property type="entry name" value="TR_MART"/>
    <property type="match status" value="1"/>
</dbReference>
<keyword evidence="4" id="KW-0800">Toxin</keyword>
<evidence type="ECO:0000256" key="4">
    <source>
        <dbReference type="ARBA" id="ARBA00022656"/>
    </source>
</evidence>
<dbReference type="Pfam" id="PF01129">
    <property type="entry name" value="ART"/>
    <property type="match status" value="1"/>
</dbReference>
<comment type="caution">
    <text evidence="12">The sequence shown here is derived from an EMBL/GenBank/DDBJ whole genome shotgun (WGS) entry which is preliminary data.</text>
</comment>
<dbReference type="InterPro" id="IPR006571">
    <property type="entry name" value="TLDc_dom"/>
</dbReference>
<dbReference type="Proteomes" id="UP000682733">
    <property type="component" value="Unassembled WGS sequence"/>
</dbReference>
<evidence type="ECO:0000259" key="11">
    <source>
        <dbReference type="PROSITE" id="PS51886"/>
    </source>
</evidence>
<keyword evidence="3" id="KW-0964">Secreted</keyword>
<evidence type="ECO:0000256" key="6">
    <source>
        <dbReference type="ARBA" id="ARBA00022679"/>
    </source>
</evidence>
<keyword evidence="5 10" id="KW-0328">Glycosyltransferase</keyword>
<dbReference type="Pfam" id="PF07534">
    <property type="entry name" value="TLD"/>
    <property type="match status" value="1"/>
</dbReference>
<evidence type="ECO:0000256" key="9">
    <source>
        <dbReference type="ARBA" id="ARBA00047597"/>
    </source>
</evidence>
<evidence type="ECO:0000256" key="7">
    <source>
        <dbReference type="ARBA" id="ARBA00022695"/>
    </source>
</evidence>